<dbReference type="EMBL" id="BJYF01000028">
    <property type="protein sequence ID" value="GEN61141.1"/>
    <property type="molecule type" value="Genomic_DNA"/>
</dbReference>
<feature type="binding site" evidence="8">
    <location>
        <position position="303"/>
    </location>
    <ligand>
        <name>allantoate</name>
        <dbReference type="ChEBI" id="CHEBI:17536"/>
    </ligand>
</feature>
<evidence type="ECO:0000256" key="4">
    <source>
        <dbReference type="ARBA" id="ARBA00022723"/>
    </source>
</evidence>
<comment type="similarity">
    <text evidence="2">Belongs to the peptidase M20 family.</text>
</comment>
<feature type="binding site" evidence="7">
    <location>
        <position position="95"/>
    </location>
    <ligand>
        <name>Zn(2+)</name>
        <dbReference type="ChEBI" id="CHEBI:29105"/>
        <label>1</label>
    </ligand>
</feature>
<feature type="binding site" evidence="7">
    <location>
        <position position="141"/>
    </location>
    <ligand>
        <name>Zn(2+)</name>
        <dbReference type="ChEBI" id="CHEBI:29105"/>
        <label>2</label>
    </ligand>
</feature>
<keyword evidence="6" id="KW-0464">Manganese</keyword>
<keyword evidence="4 7" id="KW-0479">Metal-binding</keyword>
<proteinExistence type="inferred from homology"/>
<dbReference type="RefSeq" id="WP_246791247.1">
    <property type="nucleotide sequence ID" value="NZ_BAPG01000027.1"/>
</dbReference>
<dbReference type="NCBIfam" id="NF006775">
    <property type="entry name" value="PRK09290.2-5"/>
    <property type="match status" value="1"/>
</dbReference>
<dbReference type="Proteomes" id="UP000321635">
    <property type="component" value="Unassembled WGS sequence"/>
</dbReference>
<comment type="cofactor">
    <cofactor evidence="1">
        <name>Mn(2+)</name>
        <dbReference type="ChEBI" id="CHEBI:29035"/>
    </cofactor>
</comment>
<comment type="subunit">
    <text evidence="3">Homodimer.</text>
</comment>
<dbReference type="Gene3D" id="3.30.70.360">
    <property type="match status" value="1"/>
</dbReference>
<dbReference type="SUPFAM" id="SSF55031">
    <property type="entry name" value="Bacterial exopeptidase dimerisation domain"/>
    <property type="match status" value="1"/>
</dbReference>
<dbReference type="InterPro" id="IPR002933">
    <property type="entry name" value="Peptidase_M20"/>
</dbReference>
<evidence type="ECO:0000256" key="2">
    <source>
        <dbReference type="ARBA" id="ARBA00006153"/>
    </source>
</evidence>
<feature type="domain" description="Peptidase M20 dimerisation" evidence="9">
    <location>
        <begin position="230"/>
        <end position="326"/>
    </location>
</feature>
<evidence type="ECO:0000259" key="9">
    <source>
        <dbReference type="Pfam" id="PF07687"/>
    </source>
</evidence>
<feature type="binding site" evidence="8">
    <location>
        <position position="230"/>
    </location>
    <ligand>
        <name>allantoate</name>
        <dbReference type="ChEBI" id="CHEBI:17536"/>
    </ligand>
</feature>
<evidence type="ECO:0000256" key="3">
    <source>
        <dbReference type="ARBA" id="ARBA00011738"/>
    </source>
</evidence>
<sequence length="432" mass="45365">MTRHAEVALAAAAAMEPGGARAVARCDLLSRWPFSDTRDHLFRPFLGPGHEATCEITTSWMQEAGMTVSLDPAGNILGRYEGLTPGAPALLVGSHVDSVKDAGSYDGMLGVMLGVELVDAFHRAGRRLPFALEVIGFGDEEGSRFPSYMLGSRSVAGVLPPDALAVSDRGGVSLVNALSDWGVDPDRFADAYRAPGEVAAYLEAHIEQAPSLEEAGLPLGVVSSIAAQARYYFTVEGMAAHAGTAMHKRRDALTASAAIVLAIEEIAARGPVDLVATVGWLSTGENSATNIVSGAVTFSLDLRAALRETRDRAASEIFAAAAAICAERRVGHAVEERHQLAGAVCDQMLNEALSGAVRDVAGYEPPLIVSQAGHDAMNIAAIAPVSMLFIRCAGGISHNPAESVLDDDVELALAAMIRFADELAQNPRFRSP</sequence>
<feature type="binding site" evidence="7">
    <location>
        <position position="398"/>
    </location>
    <ligand>
        <name>Zn(2+)</name>
        <dbReference type="ChEBI" id="CHEBI:29105"/>
        <label>2</label>
    </ligand>
</feature>
<name>A0A511XE14_9PROT</name>
<accession>A0A511XE14</accession>
<evidence type="ECO:0000313" key="10">
    <source>
        <dbReference type="EMBL" id="GEN61141.1"/>
    </source>
</evidence>
<dbReference type="Pfam" id="PF07687">
    <property type="entry name" value="M20_dimer"/>
    <property type="match status" value="1"/>
</dbReference>
<dbReference type="Gene3D" id="3.40.630.10">
    <property type="entry name" value="Zn peptidases"/>
    <property type="match status" value="1"/>
</dbReference>
<feature type="binding site" evidence="7">
    <location>
        <position position="205"/>
    </location>
    <ligand>
        <name>Zn(2+)</name>
        <dbReference type="ChEBI" id="CHEBI:29105"/>
        <label>1</label>
    </ligand>
</feature>
<dbReference type="Pfam" id="PF01546">
    <property type="entry name" value="Peptidase_M20"/>
    <property type="match status" value="1"/>
</dbReference>
<evidence type="ECO:0000256" key="6">
    <source>
        <dbReference type="ARBA" id="ARBA00023211"/>
    </source>
</evidence>
<evidence type="ECO:0000256" key="7">
    <source>
        <dbReference type="PIRSR" id="PIRSR001235-1"/>
    </source>
</evidence>
<dbReference type="AlphaFoldDB" id="A0A511XE14"/>
<evidence type="ECO:0000256" key="8">
    <source>
        <dbReference type="PIRSR" id="PIRSR001235-2"/>
    </source>
</evidence>
<feature type="binding site" evidence="7">
    <location>
        <position position="106"/>
    </location>
    <ligand>
        <name>Zn(2+)</name>
        <dbReference type="ChEBI" id="CHEBI:29105"/>
        <label>1</label>
    </ligand>
</feature>
<dbReference type="PIRSF" id="PIRSF001235">
    <property type="entry name" value="Amidase_carbamoylase"/>
    <property type="match status" value="1"/>
</dbReference>
<dbReference type="GO" id="GO:0016813">
    <property type="term" value="F:hydrolase activity, acting on carbon-nitrogen (but not peptide) bonds, in linear amidines"/>
    <property type="evidence" value="ECO:0007669"/>
    <property type="project" value="InterPro"/>
</dbReference>
<dbReference type="InterPro" id="IPR010158">
    <property type="entry name" value="Amidase_Cbmase"/>
</dbReference>
<comment type="cofactor">
    <cofactor evidence="7">
        <name>Zn(2+)</name>
        <dbReference type="ChEBI" id="CHEBI:29105"/>
    </cofactor>
    <text evidence="7">Binds 2 Zn(2+) ions per subunit.</text>
</comment>
<dbReference type="SUPFAM" id="SSF53187">
    <property type="entry name" value="Zn-dependent exopeptidases"/>
    <property type="match status" value="1"/>
</dbReference>
<evidence type="ECO:0000256" key="5">
    <source>
        <dbReference type="ARBA" id="ARBA00022801"/>
    </source>
</evidence>
<feature type="binding site" evidence="8">
    <location>
        <position position="290"/>
    </location>
    <ligand>
        <name>allantoate</name>
        <dbReference type="ChEBI" id="CHEBI:17536"/>
    </ligand>
</feature>
<evidence type="ECO:0000313" key="11">
    <source>
        <dbReference type="Proteomes" id="UP000321635"/>
    </source>
</evidence>
<dbReference type="PANTHER" id="PTHR32494:SF19">
    <property type="entry name" value="ALLANTOATE DEIMINASE-RELATED"/>
    <property type="match status" value="1"/>
</dbReference>
<gene>
    <name evidence="10" type="primary">amaB_3</name>
    <name evidence="10" type="ORF">ANI02nite_30250</name>
</gene>
<organism evidence="10 11">
    <name type="scientific">Acetobacter nitrogenifigens DSM 23921 = NBRC 105050</name>
    <dbReference type="NCBI Taxonomy" id="1120919"/>
    <lineage>
        <taxon>Bacteria</taxon>
        <taxon>Pseudomonadati</taxon>
        <taxon>Pseudomonadota</taxon>
        <taxon>Alphaproteobacteria</taxon>
        <taxon>Acetobacterales</taxon>
        <taxon>Acetobacteraceae</taxon>
        <taxon>Acetobacter</taxon>
    </lineage>
</organism>
<dbReference type="GO" id="GO:0046872">
    <property type="term" value="F:metal ion binding"/>
    <property type="evidence" value="ECO:0007669"/>
    <property type="project" value="UniProtKB-KW"/>
</dbReference>
<reference evidence="10 11" key="1">
    <citation type="submission" date="2019-07" db="EMBL/GenBank/DDBJ databases">
        <title>Whole genome shotgun sequence of Acetobacter nitrogenifigens NBRC 105050.</title>
        <authorList>
            <person name="Hosoyama A."/>
            <person name="Uohara A."/>
            <person name="Ohji S."/>
            <person name="Ichikawa N."/>
        </authorList>
    </citation>
    <scope>NUCLEOTIDE SEQUENCE [LARGE SCALE GENOMIC DNA]</scope>
    <source>
        <strain evidence="10 11">NBRC 105050</strain>
    </source>
</reference>
<evidence type="ECO:0000256" key="1">
    <source>
        <dbReference type="ARBA" id="ARBA00001936"/>
    </source>
</evidence>
<comment type="caution">
    <text evidence="10">The sequence shown here is derived from an EMBL/GenBank/DDBJ whole genome shotgun (WGS) entry which is preliminary data.</text>
</comment>
<protein>
    <submittedName>
        <fullName evidence="10">Zn-dependent hydrolase</fullName>
    </submittedName>
</protein>
<dbReference type="CDD" id="cd03884">
    <property type="entry name" value="M20_bAS"/>
    <property type="match status" value="1"/>
</dbReference>
<dbReference type="NCBIfam" id="TIGR01879">
    <property type="entry name" value="hydantase"/>
    <property type="match status" value="1"/>
</dbReference>
<dbReference type="InterPro" id="IPR036264">
    <property type="entry name" value="Bact_exopeptidase_dim_dom"/>
</dbReference>
<dbReference type="InterPro" id="IPR011650">
    <property type="entry name" value="Peptidase_M20_dimer"/>
</dbReference>
<dbReference type="STRING" id="1120919.GCA_000429165_03138"/>
<keyword evidence="5 10" id="KW-0378">Hydrolase</keyword>
<feature type="binding site" evidence="7">
    <location>
        <position position="106"/>
    </location>
    <ligand>
        <name>Zn(2+)</name>
        <dbReference type="ChEBI" id="CHEBI:29105"/>
        <label>2</label>
    </ligand>
</feature>
<dbReference type="PANTHER" id="PTHR32494">
    <property type="entry name" value="ALLANTOATE DEIMINASE-RELATED"/>
    <property type="match status" value="1"/>
</dbReference>
<keyword evidence="7" id="KW-0862">Zinc</keyword>
<keyword evidence="11" id="KW-1185">Reference proteome</keyword>